<keyword evidence="1" id="KW-1133">Transmembrane helix</keyword>
<feature type="transmembrane region" description="Helical" evidence="1">
    <location>
        <begin position="118"/>
        <end position="138"/>
    </location>
</feature>
<reference evidence="3 4" key="1">
    <citation type="submission" date="2022-10" db="EMBL/GenBank/DDBJ databases">
        <title>Erythrobacter sp. sf7 Genome sequencing.</title>
        <authorList>
            <person name="Park S."/>
        </authorList>
    </citation>
    <scope>NUCLEOTIDE SEQUENCE [LARGE SCALE GENOMIC DNA]</scope>
    <source>
        <strain evidence="4">sf7</strain>
    </source>
</reference>
<gene>
    <name evidence="3" type="ORF">OIK40_09210</name>
</gene>
<evidence type="ECO:0000256" key="1">
    <source>
        <dbReference type="SAM" id="Phobius"/>
    </source>
</evidence>
<feature type="transmembrane region" description="Helical" evidence="1">
    <location>
        <begin position="50"/>
        <end position="68"/>
    </location>
</feature>
<dbReference type="InterPro" id="IPR000045">
    <property type="entry name" value="Prepilin_IV_endopep_pep"/>
</dbReference>
<feature type="transmembrane region" description="Helical" evidence="1">
    <location>
        <begin position="80"/>
        <end position="106"/>
    </location>
</feature>
<proteinExistence type="predicted"/>
<keyword evidence="3" id="KW-0378">Hydrolase</keyword>
<comment type="caution">
    <text evidence="3">The sequence shown here is derived from an EMBL/GenBank/DDBJ whole genome shotgun (WGS) entry which is preliminary data.</text>
</comment>
<sequence length="139" mass="14261">MACLAGVGAWTDITRRQLSNWLSLATLVAGLAVTAALGTPEVFLSHVGHFAVALGIGLALFAAGVWGGGDGKFYAAVASWFPIGAFFNLVVAISMVGLAMLIVMTVKSRGKLFRKDAVGVPYGVAIGLGALLVLGQGLW</sequence>
<dbReference type="EC" id="3.4.23.43" evidence="3"/>
<dbReference type="Pfam" id="PF01478">
    <property type="entry name" value="Peptidase_A24"/>
    <property type="match status" value="1"/>
</dbReference>
<keyword evidence="4" id="KW-1185">Reference proteome</keyword>
<keyword evidence="1" id="KW-0472">Membrane</keyword>
<accession>A0ABT5JPW9</accession>
<organism evidence="3 4">
    <name type="scientific">Erythrobacter fulvus</name>
    <dbReference type="NCBI Taxonomy" id="2987523"/>
    <lineage>
        <taxon>Bacteria</taxon>
        <taxon>Pseudomonadati</taxon>
        <taxon>Pseudomonadota</taxon>
        <taxon>Alphaproteobacteria</taxon>
        <taxon>Sphingomonadales</taxon>
        <taxon>Erythrobacteraceae</taxon>
        <taxon>Erythrobacter/Porphyrobacter group</taxon>
        <taxon>Erythrobacter</taxon>
    </lineage>
</organism>
<name>A0ABT5JPW9_9SPHN</name>
<dbReference type="Gene3D" id="1.20.120.1220">
    <property type="match status" value="1"/>
</dbReference>
<evidence type="ECO:0000313" key="3">
    <source>
        <dbReference type="EMBL" id="MDC8754817.1"/>
    </source>
</evidence>
<dbReference type="GO" id="GO:0004190">
    <property type="term" value="F:aspartic-type endopeptidase activity"/>
    <property type="evidence" value="ECO:0007669"/>
    <property type="project" value="UniProtKB-EC"/>
</dbReference>
<keyword evidence="1" id="KW-0812">Transmembrane</keyword>
<feature type="domain" description="Prepilin type IV endopeptidase peptidase" evidence="2">
    <location>
        <begin position="2"/>
        <end position="101"/>
    </location>
</feature>
<dbReference type="Proteomes" id="UP001216558">
    <property type="component" value="Unassembled WGS sequence"/>
</dbReference>
<protein>
    <submittedName>
        <fullName evidence="3">Prepilin peptidase</fullName>
        <ecNumber evidence="3">3.4.23.43</ecNumber>
    </submittedName>
</protein>
<feature type="transmembrane region" description="Helical" evidence="1">
    <location>
        <begin position="20"/>
        <end position="38"/>
    </location>
</feature>
<dbReference type="EMBL" id="JAQQXQ010000006">
    <property type="protein sequence ID" value="MDC8754817.1"/>
    <property type="molecule type" value="Genomic_DNA"/>
</dbReference>
<evidence type="ECO:0000259" key="2">
    <source>
        <dbReference type="Pfam" id="PF01478"/>
    </source>
</evidence>
<evidence type="ECO:0000313" key="4">
    <source>
        <dbReference type="Proteomes" id="UP001216558"/>
    </source>
</evidence>